<dbReference type="AlphaFoldDB" id="A0A550CG74"/>
<evidence type="ECO:0008006" key="6">
    <source>
        <dbReference type="Google" id="ProtNLM"/>
    </source>
</evidence>
<dbReference type="OrthoDB" id="191139at2759"/>
<dbReference type="PRINTS" id="PR00081">
    <property type="entry name" value="GDHRDH"/>
</dbReference>
<comment type="caution">
    <text evidence="4">The sequence shown here is derived from an EMBL/GenBank/DDBJ whole genome shotgun (WGS) entry which is preliminary data.</text>
</comment>
<proteinExistence type="inferred from homology"/>
<dbReference type="EMBL" id="VDMD01000008">
    <property type="protein sequence ID" value="TRM63807.1"/>
    <property type="molecule type" value="Genomic_DNA"/>
</dbReference>
<dbReference type="PANTHER" id="PTHR24320:SF236">
    <property type="entry name" value="SHORT-CHAIN DEHYDROGENASE-RELATED"/>
    <property type="match status" value="1"/>
</dbReference>
<organism evidence="4 5">
    <name type="scientific">Schizophyllum amplum</name>
    <dbReference type="NCBI Taxonomy" id="97359"/>
    <lineage>
        <taxon>Eukaryota</taxon>
        <taxon>Fungi</taxon>
        <taxon>Dikarya</taxon>
        <taxon>Basidiomycota</taxon>
        <taxon>Agaricomycotina</taxon>
        <taxon>Agaricomycetes</taxon>
        <taxon>Agaricomycetidae</taxon>
        <taxon>Agaricales</taxon>
        <taxon>Schizophyllaceae</taxon>
        <taxon>Schizophyllum</taxon>
    </lineage>
</organism>
<keyword evidence="2" id="KW-0521">NADP</keyword>
<evidence type="ECO:0000256" key="2">
    <source>
        <dbReference type="ARBA" id="ARBA00022857"/>
    </source>
</evidence>
<dbReference type="InterPro" id="IPR002347">
    <property type="entry name" value="SDR_fam"/>
</dbReference>
<protein>
    <recommendedName>
        <fullName evidence="6">NAD(P)-binding protein</fullName>
    </recommendedName>
</protein>
<gene>
    <name evidence="4" type="ORF">BD626DRAFT_568431</name>
</gene>
<dbReference type="GO" id="GO:0016491">
    <property type="term" value="F:oxidoreductase activity"/>
    <property type="evidence" value="ECO:0007669"/>
    <property type="project" value="UniProtKB-KW"/>
</dbReference>
<keyword evidence="3" id="KW-0560">Oxidoreductase</keyword>
<keyword evidence="5" id="KW-1185">Reference proteome</keyword>
<evidence type="ECO:0000256" key="1">
    <source>
        <dbReference type="ARBA" id="ARBA00006484"/>
    </source>
</evidence>
<accession>A0A550CG74</accession>
<dbReference type="Proteomes" id="UP000320762">
    <property type="component" value="Unassembled WGS sequence"/>
</dbReference>
<evidence type="ECO:0000313" key="5">
    <source>
        <dbReference type="Proteomes" id="UP000320762"/>
    </source>
</evidence>
<dbReference type="PANTHER" id="PTHR24320">
    <property type="entry name" value="RETINOL DEHYDROGENASE"/>
    <property type="match status" value="1"/>
</dbReference>
<name>A0A550CG74_9AGAR</name>
<sequence>MGQALSEAWPPKPKFSVGDMPDLSGKVMLVTGGNSGIGKETVKALLQHNAKVYIGARSQERAEEAIKELKDITKKEALFIKIDLEDLKSIKAAVAEFQNKEPQLHALYNNAGVMLCPLSMLTAGGYDFQFGTNVLGHFYLTKLLLPILLSTARDCVSARIVNTSSSSHTFVDTINFNTLKDGPARSKMSSMNLYSQSKFGNVVLANELARRYGDQGIISTALNPGNLQSNLQRYMNPIASKLTRFVLYPTPFGALTQLYAGTMGGKELNGKYLIPWARVGSCRSGADDPELGKALWKWCEEQVANVY</sequence>
<dbReference type="Gene3D" id="3.40.50.720">
    <property type="entry name" value="NAD(P)-binding Rossmann-like Domain"/>
    <property type="match status" value="1"/>
</dbReference>
<evidence type="ECO:0000313" key="4">
    <source>
        <dbReference type="EMBL" id="TRM63807.1"/>
    </source>
</evidence>
<dbReference type="Pfam" id="PF00106">
    <property type="entry name" value="adh_short"/>
    <property type="match status" value="1"/>
</dbReference>
<dbReference type="InterPro" id="IPR036291">
    <property type="entry name" value="NAD(P)-bd_dom_sf"/>
</dbReference>
<comment type="similarity">
    <text evidence="1">Belongs to the short-chain dehydrogenases/reductases (SDR) family.</text>
</comment>
<dbReference type="STRING" id="97359.A0A550CG74"/>
<reference evidence="4 5" key="1">
    <citation type="journal article" date="2019" name="New Phytol.">
        <title>Comparative genomics reveals unique wood-decay strategies and fruiting body development in the Schizophyllaceae.</title>
        <authorList>
            <person name="Almasi E."/>
            <person name="Sahu N."/>
            <person name="Krizsan K."/>
            <person name="Balint B."/>
            <person name="Kovacs G.M."/>
            <person name="Kiss B."/>
            <person name="Cseklye J."/>
            <person name="Drula E."/>
            <person name="Henrissat B."/>
            <person name="Nagy I."/>
            <person name="Chovatia M."/>
            <person name="Adam C."/>
            <person name="LaButti K."/>
            <person name="Lipzen A."/>
            <person name="Riley R."/>
            <person name="Grigoriev I.V."/>
            <person name="Nagy L.G."/>
        </authorList>
    </citation>
    <scope>NUCLEOTIDE SEQUENCE [LARGE SCALE GENOMIC DNA]</scope>
    <source>
        <strain evidence="4 5">NL-1724</strain>
    </source>
</reference>
<dbReference type="SUPFAM" id="SSF51735">
    <property type="entry name" value="NAD(P)-binding Rossmann-fold domains"/>
    <property type="match status" value="1"/>
</dbReference>
<evidence type="ECO:0000256" key="3">
    <source>
        <dbReference type="ARBA" id="ARBA00023002"/>
    </source>
</evidence>